<organism evidence="1 2">
    <name type="scientific">Candidatus Woesebacteria bacterium GW2011_GWB1_33_22</name>
    <dbReference type="NCBI Taxonomy" id="1618566"/>
    <lineage>
        <taxon>Bacteria</taxon>
        <taxon>Candidatus Woeseibacteriota</taxon>
    </lineage>
</organism>
<evidence type="ECO:0000313" key="2">
    <source>
        <dbReference type="Proteomes" id="UP000034778"/>
    </source>
</evidence>
<sequence length="62" mass="7341">MTEINNENKEWKIVGTFGKGYILAKDRKRKIIEPGKPTFEYEIDPEKYLQEKTPLNDLKKVD</sequence>
<comment type="caution">
    <text evidence="1">The sequence shown here is derived from an EMBL/GenBank/DDBJ whole genome shotgun (WGS) entry which is preliminary data.</text>
</comment>
<name>A0A0G0CNM9_9BACT</name>
<dbReference type="STRING" id="1618566.UR35_C0004G0044"/>
<accession>A0A0G0CNM9</accession>
<evidence type="ECO:0000313" key="1">
    <source>
        <dbReference type="EMBL" id="KKP45012.1"/>
    </source>
</evidence>
<protein>
    <submittedName>
        <fullName evidence="1">Uncharacterized protein</fullName>
    </submittedName>
</protein>
<reference evidence="1 2" key="1">
    <citation type="journal article" date="2015" name="Nature">
        <title>rRNA introns, odd ribosomes, and small enigmatic genomes across a large radiation of phyla.</title>
        <authorList>
            <person name="Brown C.T."/>
            <person name="Hug L.A."/>
            <person name="Thomas B.C."/>
            <person name="Sharon I."/>
            <person name="Castelle C.J."/>
            <person name="Singh A."/>
            <person name="Wilkins M.J."/>
            <person name="Williams K.H."/>
            <person name="Banfield J.F."/>
        </authorList>
    </citation>
    <scope>NUCLEOTIDE SEQUENCE [LARGE SCALE GENOMIC DNA]</scope>
</reference>
<dbReference type="Proteomes" id="UP000034778">
    <property type="component" value="Unassembled WGS sequence"/>
</dbReference>
<dbReference type="AlphaFoldDB" id="A0A0G0CNM9"/>
<dbReference type="EMBL" id="LBOW01000004">
    <property type="protein sequence ID" value="KKP45012.1"/>
    <property type="molecule type" value="Genomic_DNA"/>
</dbReference>
<gene>
    <name evidence="1" type="ORF">UR35_C0004G0044</name>
</gene>
<proteinExistence type="predicted"/>